<keyword evidence="1" id="KW-1133">Transmembrane helix</keyword>
<evidence type="ECO:0000313" key="3">
    <source>
        <dbReference type="Proteomes" id="UP000288102"/>
    </source>
</evidence>
<dbReference type="Pfam" id="PF05137">
    <property type="entry name" value="PilN"/>
    <property type="match status" value="1"/>
</dbReference>
<keyword evidence="3" id="KW-1185">Reference proteome</keyword>
<protein>
    <recommendedName>
        <fullName evidence="4">General secretion pathway protein</fullName>
    </recommendedName>
</protein>
<keyword evidence="1" id="KW-0812">Transmembrane</keyword>
<comment type="caution">
    <text evidence="2">The sequence shown here is derived from an EMBL/GenBank/DDBJ whole genome shotgun (WGS) entry which is preliminary data.</text>
</comment>
<proteinExistence type="predicted"/>
<accession>A0A434A674</accession>
<dbReference type="OrthoDB" id="1489407at2"/>
<keyword evidence="1" id="KW-0472">Membrane</keyword>
<reference evidence="3" key="1">
    <citation type="journal article" date="2019" name="Syst. Appl. Microbiol.">
        <title>Flavobacterium circumlabens sp. nov. and Flavobacterium cupreum sp. nov., two psychrotrophic species isolated from Antarctic environmental samples.</title>
        <authorList>
            <person name="Kralova S."/>
            <person name="Busse H.-J."/>
            <person name="Svec P."/>
            <person name="Maslanova I."/>
            <person name="Stankova E."/>
            <person name="Bartak M."/>
            <person name="Sedlacek I."/>
        </authorList>
    </citation>
    <scope>NUCLEOTIDE SEQUENCE [LARGE SCALE GENOMIC DNA]</scope>
    <source>
        <strain evidence="3">CCM 8825</strain>
    </source>
</reference>
<dbReference type="InterPro" id="IPR007813">
    <property type="entry name" value="PilN"/>
</dbReference>
<gene>
    <name evidence="2" type="ORF">D0817_14850</name>
</gene>
<evidence type="ECO:0000256" key="1">
    <source>
        <dbReference type="SAM" id="Phobius"/>
    </source>
</evidence>
<sequence>MITFLSKIIKLNNLHVIGIIRKEDEESYHVLTVKKKGNKIDIVSSTSFDTFDKVARNIDLKIPVLLAIDGKGILNKEINFNTESDVNWYKNIDFESIYHTSIIGSGSNFMSFCRKNIVNEITDKFLKKGFQVADIYIGSFLAALLYDAVKKDTITSNDLLLEFDNGKLVQFTKQAEPVQKQEYTIGKDVISNKFLPLYGIIVHFFIQQKEVSKTTDESLSTEEIIYKKAFHILGITMLVGFLSSLLLSYLLIQYYGSKNAELNLQNVYSSQSYQLILDLEKQKENKQQLLNESGFLSSKFLSFYSYEIIKGIPGDISLTGLNIIPVSKEVKATQKISFEAKSIVIKGETFNETSFNNWMEKLKKMSWLKNFEIISFKKDKKNKSQFEIKITIKDV</sequence>
<organism evidence="2 3">
    <name type="scientific">Flavobacterium cupreum</name>
    <dbReference type="NCBI Taxonomy" id="2133766"/>
    <lineage>
        <taxon>Bacteria</taxon>
        <taxon>Pseudomonadati</taxon>
        <taxon>Bacteroidota</taxon>
        <taxon>Flavobacteriia</taxon>
        <taxon>Flavobacteriales</taxon>
        <taxon>Flavobacteriaceae</taxon>
        <taxon>Flavobacterium</taxon>
    </lineage>
</organism>
<name>A0A434A674_9FLAO</name>
<evidence type="ECO:0008006" key="4">
    <source>
        <dbReference type="Google" id="ProtNLM"/>
    </source>
</evidence>
<dbReference type="EMBL" id="QWDM01000008">
    <property type="protein sequence ID" value="RUT69890.1"/>
    <property type="molecule type" value="Genomic_DNA"/>
</dbReference>
<dbReference type="RefSeq" id="WP_127339122.1">
    <property type="nucleotide sequence ID" value="NZ_QWDM01000008.1"/>
</dbReference>
<evidence type="ECO:0000313" key="2">
    <source>
        <dbReference type="EMBL" id="RUT69890.1"/>
    </source>
</evidence>
<dbReference type="AlphaFoldDB" id="A0A434A674"/>
<dbReference type="Proteomes" id="UP000288102">
    <property type="component" value="Unassembled WGS sequence"/>
</dbReference>
<feature type="transmembrane region" description="Helical" evidence="1">
    <location>
        <begin position="229"/>
        <end position="252"/>
    </location>
</feature>